<name>A0ABR9VQC6_9SYNC</name>
<accession>A0ABR9VQC6</accession>
<evidence type="ECO:0000313" key="3">
    <source>
        <dbReference type="Proteomes" id="UP000658720"/>
    </source>
</evidence>
<keyword evidence="1" id="KW-0812">Transmembrane</keyword>
<protein>
    <submittedName>
        <fullName evidence="2">DUF2973 domain-containing protein</fullName>
    </submittedName>
</protein>
<evidence type="ECO:0000256" key="1">
    <source>
        <dbReference type="SAM" id="Phobius"/>
    </source>
</evidence>
<feature type="transmembrane region" description="Helical" evidence="1">
    <location>
        <begin position="20"/>
        <end position="41"/>
    </location>
</feature>
<gene>
    <name evidence="2" type="ORF">IQ217_06745</name>
</gene>
<dbReference type="InterPro" id="IPR021355">
    <property type="entry name" value="Phage_Syn9_Gp224"/>
</dbReference>
<organism evidence="2 3">
    <name type="scientific">Synechocystis salina LEGE 00031</name>
    <dbReference type="NCBI Taxonomy" id="1828736"/>
    <lineage>
        <taxon>Bacteria</taxon>
        <taxon>Bacillati</taxon>
        <taxon>Cyanobacteriota</taxon>
        <taxon>Cyanophyceae</taxon>
        <taxon>Synechococcales</taxon>
        <taxon>Merismopediaceae</taxon>
        <taxon>Synechocystis</taxon>
    </lineage>
</organism>
<dbReference type="Proteomes" id="UP000658720">
    <property type="component" value="Unassembled WGS sequence"/>
</dbReference>
<dbReference type="EMBL" id="JADEVV010000014">
    <property type="protein sequence ID" value="MBE9253555.1"/>
    <property type="molecule type" value="Genomic_DNA"/>
</dbReference>
<reference evidence="2 3" key="1">
    <citation type="submission" date="2020-10" db="EMBL/GenBank/DDBJ databases">
        <authorList>
            <person name="Castelo-Branco R."/>
            <person name="Eusebio N."/>
            <person name="Adriana R."/>
            <person name="Vieira A."/>
            <person name="Brugerolle De Fraissinette N."/>
            <person name="Rezende De Castro R."/>
            <person name="Schneider M.P."/>
            <person name="Vasconcelos V."/>
            <person name="Leao P.N."/>
        </authorList>
    </citation>
    <scope>NUCLEOTIDE SEQUENCE [LARGE SCALE GENOMIC DNA]</scope>
    <source>
        <strain evidence="2 3">LEGE 00031</strain>
    </source>
</reference>
<comment type="caution">
    <text evidence="2">The sequence shown here is derived from an EMBL/GenBank/DDBJ whole genome shotgun (WGS) entry which is preliminary data.</text>
</comment>
<proteinExistence type="predicted"/>
<sequence length="113" mass="12428">MALSRVAIEQLGKISVLHLIYILAFTVIAFLAVSNLIRSLISVSMGSQRTPPNSFSRRFGQSSHPELFDDQGVPISEPLLVMRSVNVDDAREKLNAIFDASPSVTLQEGEDEK</sequence>
<keyword evidence="1" id="KW-0472">Membrane</keyword>
<dbReference type="Pfam" id="PF11189">
    <property type="entry name" value="DUF2973"/>
    <property type="match status" value="1"/>
</dbReference>
<keyword evidence="1" id="KW-1133">Transmembrane helix</keyword>
<evidence type="ECO:0000313" key="2">
    <source>
        <dbReference type="EMBL" id="MBE9253555.1"/>
    </source>
</evidence>
<keyword evidence="3" id="KW-1185">Reference proteome</keyword>